<keyword evidence="5" id="KW-1185">Reference proteome</keyword>
<protein>
    <recommendedName>
        <fullName evidence="3">Dienelactone hydrolase domain-containing protein</fullName>
    </recommendedName>
</protein>
<sequence length="403" mass="42778">MPLLFRQRASQNSLPRITPSVAALVAYGLCCTVLVALLAGARSFAPREAFSTAASKRTSPVPMSPSSPATESVRWRPLGPELFPSPVSPDDGCRYAKDEAYLGAVLGSWKTNPAGPRAETSPWVYRDQDGTALYGHAVRPIERTASTGAPRPGILLFHTAAGPQDVFLFQKAEQLAVSGDLGPDGCVVLVCDLLSDPDGWAWTPGGDRTRFDRQKELLFRDNARLLRARVEAAVEALSGDDRLGVDPDRLAGLGWCFGAHPILELSGLRRPLEGGTEEGPTAVALVSYHGVYRRDPPGSPATGGDPGDGPRGILPPAPVGDVLICTGGSDPFVSGEDLDAAKAAMEEGSYRVAIAEFEGAKHGFTNPAQDFNPNPAFGYDEHAATESWKATMELLKRRLGPPG</sequence>
<dbReference type="Gene3D" id="3.40.50.1820">
    <property type="entry name" value="alpha/beta hydrolase"/>
    <property type="match status" value="1"/>
</dbReference>
<feature type="transmembrane region" description="Helical" evidence="2">
    <location>
        <begin position="21"/>
        <end position="41"/>
    </location>
</feature>
<accession>A0A448Z1Z2</accession>
<feature type="domain" description="Dienelactone hydrolase" evidence="3">
    <location>
        <begin position="146"/>
        <end position="397"/>
    </location>
</feature>
<keyword evidence="2" id="KW-1133">Transmembrane helix</keyword>
<keyword evidence="2" id="KW-0472">Membrane</keyword>
<evidence type="ECO:0000256" key="1">
    <source>
        <dbReference type="SAM" id="MobiDB-lite"/>
    </source>
</evidence>
<evidence type="ECO:0000313" key="5">
    <source>
        <dbReference type="Proteomes" id="UP000291116"/>
    </source>
</evidence>
<dbReference type="InterPro" id="IPR050261">
    <property type="entry name" value="FrsA_esterase"/>
</dbReference>
<dbReference type="AlphaFoldDB" id="A0A448Z1Z2"/>
<evidence type="ECO:0000256" key="2">
    <source>
        <dbReference type="SAM" id="Phobius"/>
    </source>
</evidence>
<dbReference type="OrthoDB" id="17560at2759"/>
<proteinExistence type="predicted"/>
<name>A0A448Z1Z2_9STRA</name>
<organism evidence="4 5">
    <name type="scientific">Pseudo-nitzschia multistriata</name>
    <dbReference type="NCBI Taxonomy" id="183589"/>
    <lineage>
        <taxon>Eukaryota</taxon>
        <taxon>Sar</taxon>
        <taxon>Stramenopiles</taxon>
        <taxon>Ochrophyta</taxon>
        <taxon>Bacillariophyta</taxon>
        <taxon>Bacillariophyceae</taxon>
        <taxon>Bacillariophycidae</taxon>
        <taxon>Bacillariales</taxon>
        <taxon>Bacillariaceae</taxon>
        <taxon>Pseudo-nitzschia</taxon>
    </lineage>
</organism>
<gene>
    <name evidence="4" type="ORF">PSNMU_V1.4_AUG-EV-PASAV3_0028050</name>
</gene>
<dbReference type="Proteomes" id="UP000291116">
    <property type="component" value="Unassembled WGS sequence"/>
</dbReference>
<dbReference type="InterPro" id="IPR002925">
    <property type="entry name" value="Dienelactn_hydro"/>
</dbReference>
<dbReference type="InterPro" id="IPR029058">
    <property type="entry name" value="AB_hydrolase_fold"/>
</dbReference>
<reference evidence="4 5" key="1">
    <citation type="submission" date="2019-01" db="EMBL/GenBank/DDBJ databases">
        <authorList>
            <person name="Ferrante I. M."/>
        </authorList>
    </citation>
    <scope>NUCLEOTIDE SEQUENCE [LARGE SCALE GENOMIC DNA]</scope>
    <source>
        <strain evidence="4 5">B856</strain>
    </source>
</reference>
<evidence type="ECO:0000313" key="4">
    <source>
        <dbReference type="EMBL" id="VEU36058.1"/>
    </source>
</evidence>
<dbReference type="SUPFAM" id="SSF53474">
    <property type="entry name" value="alpha/beta-Hydrolases"/>
    <property type="match status" value="1"/>
</dbReference>
<dbReference type="Pfam" id="PF01738">
    <property type="entry name" value="DLH"/>
    <property type="match status" value="1"/>
</dbReference>
<keyword evidence="2" id="KW-0812">Transmembrane</keyword>
<dbReference type="GO" id="GO:0016787">
    <property type="term" value="F:hydrolase activity"/>
    <property type="evidence" value="ECO:0007669"/>
    <property type="project" value="InterPro"/>
</dbReference>
<evidence type="ECO:0000259" key="3">
    <source>
        <dbReference type="Pfam" id="PF01738"/>
    </source>
</evidence>
<dbReference type="EMBL" id="CAACVS010000076">
    <property type="protein sequence ID" value="VEU36058.1"/>
    <property type="molecule type" value="Genomic_DNA"/>
</dbReference>
<dbReference type="PANTHER" id="PTHR22946">
    <property type="entry name" value="DIENELACTONE HYDROLASE DOMAIN-CONTAINING PROTEIN-RELATED"/>
    <property type="match status" value="1"/>
</dbReference>
<dbReference type="PANTHER" id="PTHR22946:SF0">
    <property type="entry name" value="DIENELACTONE HYDROLASE DOMAIN-CONTAINING PROTEIN"/>
    <property type="match status" value="1"/>
</dbReference>
<feature type="region of interest" description="Disordered" evidence="1">
    <location>
        <begin position="294"/>
        <end position="316"/>
    </location>
</feature>
<feature type="region of interest" description="Disordered" evidence="1">
    <location>
        <begin position="54"/>
        <end position="75"/>
    </location>
</feature>